<dbReference type="STRING" id="1273541.Pyrde_1110"/>
<dbReference type="SUPFAM" id="SSF52540">
    <property type="entry name" value="P-loop containing nucleoside triphosphate hydrolases"/>
    <property type="match status" value="1"/>
</dbReference>
<name>A0A0P0N404_9CREN</name>
<dbReference type="GeneID" id="26099447"/>
<accession>A0A0P0N404</accession>
<dbReference type="OrthoDB" id="39107at2157"/>
<dbReference type="EMBL" id="NCQP01000001">
    <property type="protein sequence ID" value="OWJ55268.1"/>
    <property type="molecule type" value="Genomic_DNA"/>
</dbReference>
<sequence>MVLRILVSGLLEFDSGKTWTVIALAKHLRELGLRVSVFKPVAGHNLWGSVKALKKSIEVGMLVGNDVTAYMEYLGDIKPGPSNPIALALAYPDPLSFRGVAQYLSMLSDTASMLVLARVYDCKRNVARHYVFVENVARLTNSVRRNVEDLAEKFKAVPADPRSMLESLSGHGAVPVLEGCREVLEEGLDVLIVESFNNAVAPYTRVVDLVDFFIIVAPGRLMLYSGDRLRNVYSILGGASRVDRLLSALSRPLVTLELPLVESPTELAQYLSPVAEAIAP</sequence>
<evidence type="ECO:0000313" key="1">
    <source>
        <dbReference type="EMBL" id="ALL01158.1"/>
    </source>
</evidence>
<evidence type="ECO:0000313" key="2">
    <source>
        <dbReference type="EMBL" id="OWJ55268.1"/>
    </source>
</evidence>
<keyword evidence="4" id="KW-1185">Reference proteome</keyword>
<dbReference type="Gene3D" id="3.40.50.300">
    <property type="entry name" value="P-loop containing nucleotide triphosphate hydrolases"/>
    <property type="match status" value="1"/>
</dbReference>
<dbReference type="Proteomes" id="UP000058613">
    <property type="component" value="Chromosome"/>
</dbReference>
<organism evidence="1 3">
    <name type="scientific">Pyrodictium delaneyi</name>
    <dbReference type="NCBI Taxonomy" id="1273541"/>
    <lineage>
        <taxon>Archaea</taxon>
        <taxon>Thermoproteota</taxon>
        <taxon>Thermoprotei</taxon>
        <taxon>Desulfurococcales</taxon>
        <taxon>Pyrodictiaceae</taxon>
        <taxon>Pyrodictium</taxon>
    </lineage>
</organism>
<gene>
    <name evidence="2" type="ORF">Pdsh_00090</name>
    <name evidence="1" type="ORF">Pyrde_1110</name>
</gene>
<dbReference type="EMBL" id="CP013011">
    <property type="protein sequence ID" value="ALL01158.1"/>
    <property type="molecule type" value="Genomic_DNA"/>
</dbReference>
<reference evidence="1 3" key="1">
    <citation type="submission" date="2015-10" db="EMBL/GenBank/DDBJ databases">
        <title>Complete genome sequence of hyperthermophilic archaeon Pyrodictium delaneyi Su06.</title>
        <authorList>
            <person name="Jung J.-H."/>
            <person name="Lin J."/>
            <person name="Holden J.F."/>
            <person name="Park C.-S."/>
        </authorList>
    </citation>
    <scope>NUCLEOTIDE SEQUENCE [LARGE SCALE GENOMIC DNA]</scope>
    <source>
        <strain evidence="1 3">Su06</strain>
    </source>
</reference>
<proteinExistence type="predicted"/>
<dbReference type="RefSeq" id="WP_055408934.1">
    <property type="nucleotide sequence ID" value="NZ_CP013011.1"/>
</dbReference>
<evidence type="ECO:0000313" key="4">
    <source>
        <dbReference type="Proteomes" id="UP000196694"/>
    </source>
</evidence>
<protein>
    <recommendedName>
        <fullName evidence="5">ATPase</fullName>
    </recommendedName>
</protein>
<reference evidence="2 4" key="2">
    <citation type="submission" date="2017-05" db="EMBL/GenBank/DDBJ databases">
        <title>The draft genome of the hyperthermophilic archaeon 'Pyrodictium delaneyi strain Hulk', an iron and nitrate reducer, reveals the capacity for sulfate reduction.</title>
        <authorList>
            <person name="Demey L.M."/>
            <person name="Miller C."/>
            <person name="Manzella M."/>
            <person name="Reguera G."/>
            <person name="Kashefi K."/>
        </authorList>
    </citation>
    <scope>NUCLEOTIDE SEQUENCE [LARGE SCALE GENOMIC DNA]</scope>
    <source>
        <strain evidence="2 4">Hulk</strain>
    </source>
</reference>
<evidence type="ECO:0000313" key="3">
    <source>
        <dbReference type="Proteomes" id="UP000058613"/>
    </source>
</evidence>
<dbReference type="InterPro" id="IPR027417">
    <property type="entry name" value="P-loop_NTPase"/>
</dbReference>
<dbReference type="KEGG" id="pdl:Pyrde_1110"/>
<evidence type="ECO:0008006" key="5">
    <source>
        <dbReference type="Google" id="ProtNLM"/>
    </source>
</evidence>
<dbReference type="AlphaFoldDB" id="A0A0P0N404"/>
<dbReference type="Proteomes" id="UP000196694">
    <property type="component" value="Unassembled WGS sequence"/>
</dbReference>